<keyword evidence="11" id="KW-1185">Reference proteome</keyword>
<dbReference type="Pfam" id="PF00528">
    <property type="entry name" value="BPD_transp_1"/>
    <property type="match status" value="1"/>
</dbReference>
<dbReference type="InterPro" id="IPR050901">
    <property type="entry name" value="BP-dep_ABC_trans_perm"/>
</dbReference>
<feature type="region of interest" description="Disordered" evidence="8">
    <location>
        <begin position="1"/>
        <end position="28"/>
    </location>
</feature>
<organism evidence="10 11">
    <name type="scientific">Kineococcus glutinatus</name>
    <dbReference type="NCBI Taxonomy" id="1070872"/>
    <lineage>
        <taxon>Bacteria</taxon>
        <taxon>Bacillati</taxon>
        <taxon>Actinomycetota</taxon>
        <taxon>Actinomycetes</taxon>
        <taxon>Kineosporiales</taxon>
        <taxon>Kineosporiaceae</taxon>
        <taxon>Kineococcus</taxon>
    </lineage>
</organism>
<reference evidence="11" key="1">
    <citation type="journal article" date="2019" name="Int. J. Syst. Evol. Microbiol.">
        <title>The Global Catalogue of Microorganisms (GCM) 10K type strain sequencing project: providing services to taxonomists for standard genome sequencing and annotation.</title>
        <authorList>
            <consortium name="The Broad Institute Genomics Platform"/>
            <consortium name="The Broad Institute Genome Sequencing Center for Infectious Disease"/>
            <person name="Wu L."/>
            <person name="Ma J."/>
        </authorList>
    </citation>
    <scope>NUCLEOTIDE SEQUENCE [LARGE SCALE GENOMIC DNA]</scope>
    <source>
        <strain evidence="11">JCM 18126</strain>
    </source>
</reference>
<keyword evidence="5 7" id="KW-1133">Transmembrane helix</keyword>
<comment type="caution">
    <text evidence="10">The sequence shown here is derived from an EMBL/GenBank/DDBJ whole genome shotgun (WGS) entry which is preliminary data.</text>
</comment>
<gene>
    <name evidence="10" type="ORF">GCM10023225_13020</name>
</gene>
<dbReference type="InterPro" id="IPR035906">
    <property type="entry name" value="MetI-like_sf"/>
</dbReference>
<feature type="transmembrane region" description="Helical" evidence="7">
    <location>
        <begin position="98"/>
        <end position="117"/>
    </location>
</feature>
<keyword evidence="3" id="KW-1003">Cell membrane</keyword>
<feature type="transmembrane region" description="Helical" evidence="7">
    <location>
        <begin position="267"/>
        <end position="287"/>
    </location>
</feature>
<feature type="transmembrane region" description="Helical" evidence="7">
    <location>
        <begin position="162"/>
        <end position="185"/>
    </location>
</feature>
<comment type="similarity">
    <text evidence="7">Belongs to the binding-protein-dependent transport system permease family.</text>
</comment>
<feature type="domain" description="ABC transmembrane type-1" evidence="9">
    <location>
        <begin position="94"/>
        <end position="287"/>
    </location>
</feature>
<evidence type="ECO:0000313" key="10">
    <source>
        <dbReference type="EMBL" id="GAA4972909.1"/>
    </source>
</evidence>
<accession>A0ABP9HKA2</accession>
<comment type="subcellular location">
    <subcellularLocation>
        <location evidence="1 7">Cell membrane</location>
        <topology evidence="1 7">Multi-pass membrane protein</topology>
    </subcellularLocation>
</comment>
<evidence type="ECO:0000256" key="1">
    <source>
        <dbReference type="ARBA" id="ARBA00004651"/>
    </source>
</evidence>
<dbReference type="SUPFAM" id="SSF161098">
    <property type="entry name" value="MetI-like"/>
    <property type="match status" value="1"/>
</dbReference>
<dbReference type="PANTHER" id="PTHR32243">
    <property type="entry name" value="MALTOSE TRANSPORT SYSTEM PERMEASE-RELATED"/>
    <property type="match status" value="1"/>
</dbReference>
<feature type="transmembrane region" description="Helical" evidence="7">
    <location>
        <begin position="210"/>
        <end position="231"/>
    </location>
</feature>
<proteinExistence type="inferred from homology"/>
<evidence type="ECO:0000256" key="3">
    <source>
        <dbReference type="ARBA" id="ARBA00022475"/>
    </source>
</evidence>
<evidence type="ECO:0000256" key="4">
    <source>
        <dbReference type="ARBA" id="ARBA00022692"/>
    </source>
</evidence>
<keyword evidence="2 7" id="KW-0813">Transport</keyword>
<feature type="compositionally biased region" description="Low complexity" evidence="8">
    <location>
        <begin position="17"/>
        <end position="26"/>
    </location>
</feature>
<dbReference type="PANTHER" id="PTHR32243:SF18">
    <property type="entry name" value="INNER MEMBRANE ABC TRANSPORTER PERMEASE PROTEIN YCJP"/>
    <property type="match status" value="1"/>
</dbReference>
<dbReference type="Gene3D" id="1.10.3720.10">
    <property type="entry name" value="MetI-like"/>
    <property type="match status" value="1"/>
</dbReference>
<name>A0ABP9HKA2_9ACTN</name>
<evidence type="ECO:0000256" key="6">
    <source>
        <dbReference type="ARBA" id="ARBA00023136"/>
    </source>
</evidence>
<feature type="transmembrane region" description="Helical" evidence="7">
    <location>
        <begin position="129"/>
        <end position="150"/>
    </location>
</feature>
<dbReference type="Proteomes" id="UP001501195">
    <property type="component" value="Unassembled WGS sequence"/>
</dbReference>
<dbReference type="InterPro" id="IPR000515">
    <property type="entry name" value="MetI-like"/>
</dbReference>
<sequence>MTMTTTADRPASAPQLATTGTGSARSRGGERRRQVAWVAAAVVIIAYALIPVLWILSLSFKEGDDINNQRFWPSALSLENYRIVLSSDIFLTALRNSVGIAAIATTVSVVLATLAAYAVARLEFPGKKVILGSALAITVFPIISIATPLFNLWRTVGLYDTWLGLIIPYLSFSIPLSVYILSAFFREIPWEMEQAAQVDGATAWQAFRKVIVPLAAPGVFTAAILTFFAIWNDFVFGITLTSTEAARPVPAALAFFSGASQFSQPTAPIAAASVLVTIPVIVLVLLFQRKIVAGLTNGAVKG</sequence>
<evidence type="ECO:0000313" key="11">
    <source>
        <dbReference type="Proteomes" id="UP001501195"/>
    </source>
</evidence>
<protein>
    <submittedName>
        <fullName evidence="10">Carbohydrate ABC transporter permease</fullName>
    </submittedName>
</protein>
<feature type="transmembrane region" description="Helical" evidence="7">
    <location>
        <begin position="35"/>
        <end position="56"/>
    </location>
</feature>
<keyword evidence="6 7" id="KW-0472">Membrane</keyword>
<dbReference type="EMBL" id="BAABIL010000169">
    <property type="protein sequence ID" value="GAA4972909.1"/>
    <property type="molecule type" value="Genomic_DNA"/>
</dbReference>
<evidence type="ECO:0000256" key="7">
    <source>
        <dbReference type="RuleBase" id="RU363032"/>
    </source>
</evidence>
<evidence type="ECO:0000256" key="5">
    <source>
        <dbReference type="ARBA" id="ARBA00022989"/>
    </source>
</evidence>
<evidence type="ECO:0000256" key="2">
    <source>
        <dbReference type="ARBA" id="ARBA00022448"/>
    </source>
</evidence>
<dbReference type="PROSITE" id="PS50928">
    <property type="entry name" value="ABC_TM1"/>
    <property type="match status" value="1"/>
</dbReference>
<evidence type="ECO:0000256" key="8">
    <source>
        <dbReference type="SAM" id="MobiDB-lite"/>
    </source>
</evidence>
<dbReference type="CDD" id="cd06261">
    <property type="entry name" value="TM_PBP2"/>
    <property type="match status" value="1"/>
</dbReference>
<evidence type="ECO:0000259" key="9">
    <source>
        <dbReference type="PROSITE" id="PS50928"/>
    </source>
</evidence>
<keyword evidence="4 7" id="KW-0812">Transmembrane</keyword>